<dbReference type="AlphaFoldDB" id="G0U6L8"/>
<evidence type="ECO:0000313" key="2">
    <source>
        <dbReference type="EMBL" id="CCC51522.1"/>
    </source>
</evidence>
<evidence type="ECO:0000256" key="1">
    <source>
        <dbReference type="SAM" id="MobiDB-lite"/>
    </source>
</evidence>
<feature type="compositionally biased region" description="Basic residues" evidence="1">
    <location>
        <begin position="49"/>
        <end position="58"/>
    </location>
</feature>
<accession>G0U6L8</accession>
<sequence length="115" mass="13297">MCYAVFYTHSRALPEVVSRSLVRLFLLVKKSHKPQDMCRREREREREKKKERKKRKGKSTGGQIRKIKNGSKEVEKGNSILSSNNSMPVALRRCITTSTSVTPYKERNAVVARQC</sequence>
<dbReference type="EMBL" id="HE573026">
    <property type="protein sequence ID" value="CCC51522.1"/>
    <property type="molecule type" value="Genomic_DNA"/>
</dbReference>
<organism evidence="2">
    <name type="scientific">Trypanosoma vivax (strain Y486)</name>
    <dbReference type="NCBI Taxonomy" id="1055687"/>
    <lineage>
        <taxon>Eukaryota</taxon>
        <taxon>Discoba</taxon>
        <taxon>Euglenozoa</taxon>
        <taxon>Kinetoplastea</taxon>
        <taxon>Metakinetoplastina</taxon>
        <taxon>Trypanosomatida</taxon>
        <taxon>Trypanosomatidae</taxon>
        <taxon>Trypanosoma</taxon>
        <taxon>Duttonella</taxon>
    </lineage>
</organism>
<proteinExistence type="predicted"/>
<reference evidence="2" key="1">
    <citation type="journal article" date="2012" name="Proc. Natl. Acad. Sci. U.S.A.">
        <title>Antigenic diversity is generated by distinct evolutionary mechanisms in African trypanosome species.</title>
        <authorList>
            <person name="Jackson A.P."/>
            <person name="Berry A."/>
            <person name="Aslett M."/>
            <person name="Allison H.C."/>
            <person name="Burton P."/>
            <person name="Vavrova-Anderson J."/>
            <person name="Brown R."/>
            <person name="Browne H."/>
            <person name="Corton N."/>
            <person name="Hauser H."/>
            <person name="Gamble J."/>
            <person name="Gilderthorp R."/>
            <person name="Marcello L."/>
            <person name="McQuillan J."/>
            <person name="Otto T.D."/>
            <person name="Quail M.A."/>
            <person name="Sanders M.J."/>
            <person name="van Tonder A."/>
            <person name="Ginger M.L."/>
            <person name="Field M.C."/>
            <person name="Barry J.D."/>
            <person name="Hertz-Fowler C."/>
            <person name="Berriman M."/>
        </authorList>
    </citation>
    <scope>NUCLEOTIDE SEQUENCE</scope>
    <source>
        <strain evidence="2">Y486</strain>
    </source>
</reference>
<name>G0U6L8_TRYVY</name>
<feature type="compositionally biased region" description="Basic and acidic residues" evidence="1">
    <location>
        <begin position="33"/>
        <end position="48"/>
    </location>
</feature>
<feature type="region of interest" description="Disordered" evidence="1">
    <location>
        <begin position="33"/>
        <end position="83"/>
    </location>
</feature>
<gene>
    <name evidence="2" type="ORF">TVY486_1005730</name>
</gene>
<protein>
    <submittedName>
        <fullName evidence="2">Uncharacterized protein</fullName>
    </submittedName>
</protein>